<evidence type="ECO:0000256" key="8">
    <source>
        <dbReference type="ARBA" id="ARBA00023004"/>
    </source>
</evidence>
<dbReference type="SUPFAM" id="SSF56645">
    <property type="entry name" value="Acyl-CoA dehydrogenase NM domain-like"/>
    <property type="match status" value="1"/>
</dbReference>
<evidence type="ECO:0000313" key="11">
    <source>
        <dbReference type="Proteomes" id="UP000241462"/>
    </source>
</evidence>
<evidence type="ECO:0000256" key="1">
    <source>
        <dbReference type="ARBA" id="ARBA00001974"/>
    </source>
</evidence>
<keyword evidence="6" id="KW-0274">FAD</keyword>
<dbReference type="InterPro" id="IPR006091">
    <property type="entry name" value="Acyl-CoA_Oxase/DH_mid-dom"/>
</dbReference>
<dbReference type="Pfam" id="PF00173">
    <property type="entry name" value="Cyt-b5"/>
    <property type="match status" value="1"/>
</dbReference>
<proteinExistence type="inferred from homology"/>
<keyword evidence="8" id="KW-0408">Iron</keyword>
<protein>
    <submittedName>
        <fullName evidence="10">Acyl-CoA dehydrogenase</fullName>
    </submittedName>
</protein>
<dbReference type="PANTHER" id="PTHR48083">
    <property type="entry name" value="MEDIUM-CHAIN SPECIFIC ACYL-COA DEHYDROGENASE, MITOCHONDRIAL-RELATED"/>
    <property type="match status" value="1"/>
</dbReference>
<dbReference type="InterPro" id="IPR018506">
    <property type="entry name" value="Cyt_B5_heme-BS"/>
</dbReference>
<dbReference type="InterPro" id="IPR050741">
    <property type="entry name" value="Acyl-CoA_dehydrogenase"/>
</dbReference>
<evidence type="ECO:0000256" key="2">
    <source>
        <dbReference type="ARBA" id="ARBA00009347"/>
    </source>
</evidence>
<dbReference type="SMART" id="SM01117">
    <property type="entry name" value="Cyt-b5"/>
    <property type="match status" value="1"/>
</dbReference>
<dbReference type="GO" id="GO:0003995">
    <property type="term" value="F:acyl-CoA dehydrogenase activity"/>
    <property type="evidence" value="ECO:0007669"/>
    <property type="project" value="TreeGrafter"/>
</dbReference>
<keyword evidence="5" id="KW-0479">Metal-binding</keyword>
<name>A0A2T3AHU5_9PEZI</name>
<dbReference type="InParanoid" id="A0A2T3AHU5"/>
<dbReference type="SUPFAM" id="SSF55856">
    <property type="entry name" value="Cytochrome b5-like heme/steroid binding domain"/>
    <property type="match status" value="1"/>
</dbReference>
<dbReference type="EMBL" id="KZ678387">
    <property type="protein sequence ID" value="PSR98972.1"/>
    <property type="molecule type" value="Genomic_DNA"/>
</dbReference>
<keyword evidence="3" id="KW-0349">Heme</keyword>
<evidence type="ECO:0000256" key="6">
    <source>
        <dbReference type="ARBA" id="ARBA00022827"/>
    </source>
</evidence>
<dbReference type="Gene3D" id="1.20.140.10">
    <property type="entry name" value="Butyryl-CoA Dehydrogenase, subunit A, domain 3"/>
    <property type="match status" value="1"/>
</dbReference>
<dbReference type="GO" id="GO:0020037">
    <property type="term" value="F:heme binding"/>
    <property type="evidence" value="ECO:0007669"/>
    <property type="project" value="InterPro"/>
</dbReference>
<dbReference type="STRING" id="2025994.A0A2T3AHU5"/>
<dbReference type="Pfam" id="PF00441">
    <property type="entry name" value="Acyl-CoA_dh_1"/>
    <property type="match status" value="1"/>
</dbReference>
<dbReference type="InterPro" id="IPR037069">
    <property type="entry name" value="AcylCoA_DH/ox_N_sf"/>
</dbReference>
<dbReference type="InterPro" id="IPR009075">
    <property type="entry name" value="AcylCo_DH/oxidase_C"/>
</dbReference>
<dbReference type="InterPro" id="IPR036250">
    <property type="entry name" value="AcylCo_DH-like_C"/>
</dbReference>
<dbReference type="InterPro" id="IPR009100">
    <property type="entry name" value="AcylCoA_DH/oxidase_NM_dom_sf"/>
</dbReference>
<dbReference type="PROSITE" id="PS50255">
    <property type="entry name" value="CYTOCHROME_B5_2"/>
    <property type="match status" value="1"/>
</dbReference>
<evidence type="ECO:0000313" key="10">
    <source>
        <dbReference type="EMBL" id="PSR98972.1"/>
    </source>
</evidence>
<accession>A0A2T3AHU5</accession>
<evidence type="ECO:0000259" key="9">
    <source>
        <dbReference type="PROSITE" id="PS50255"/>
    </source>
</evidence>
<dbReference type="Pfam" id="PF02770">
    <property type="entry name" value="Acyl-CoA_dh_M"/>
    <property type="match status" value="1"/>
</dbReference>
<dbReference type="GO" id="GO:0046872">
    <property type="term" value="F:metal ion binding"/>
    <property type="evidence" value="ECO:0007669"/>
    <property type="project" value="UniProtKB-KW"/>
</dbReference>
<dbReference type="Gene3D" id="3.10.120.10">
    <property type="entry name" value="Cytochrome b5-like heme/steroid binding domain"/>
    <property type="match status" value="1"/>
</dbReference>
<dbReference type="InterPro" id="IPR046373">
    <property type="entry name" value="Acyl-CoA_Oxase/DH_mid-dom_sf"/>
</dbReference>
<evidence type="ECO:0000256" key="5">
    <source>
        <dbReference type="ARBA" id="ARBA00022723"/>
    </source>
</evidence>
<evidence type="ECO:0000256" key="3">
    <source>
        <dbReference type="ARBA" id="ARBA00022617"/>
    </source>
</evidence>
<gene>
    <name evidence="10" type="ORF">BD289DRAFT_424851</name>
</gene>
<dbReference type="SUPFAM" id="SSF47203">
    <property type="entry name" value="Acyl-CoA dehydrogenase C-terminal domain-like"/>
    <property type="match status" value="1"/>
</dbReference>
<dbReference type="InterPro" id="IPR001199">
    <property type="entry name" value="Cyt_B5-like_heme/steroid-bd"/>
</dbReference>
<dbReference type="PROSITE" id="PS00191">
    <property type="entry name" value="CYTOCHROME_B5_1"/>
    <property type="match status" value="1"/>
</dbReference>
<dbReference type="Proteomes" id="UP000241462">
    <property type="component" value="Unassembled WGS sequence"/>
</dbReference>
<comment type="cofactor">
    <cofactor evidence="1">
        <name>FAD</name>
        <dbReference type="ChEBI" id="CHEBI:57692"/>
    </cofactor>
</comment>
<feature type="domain" description="Cytochrome b5 heme-binding" evidence="9">
    <location>
        <begin position="5"/>
        <end position="82"/>
    </location>
</feature>
<evidence type="ECO:0000256" key="7">
    <source>
        <dbReference type="ARBA" id="ARBA00023002"/>
    </source>
</evidence>
<keyword evidence="11" id="KW-1185">Reference proteome</keyword>
<keyword evidence="4" id="KW-0285">Flavoprotein</keyword>
<keyword evidence="7" id="KW-0560">Oxidoreductase</keyword>
<dbReference type="AlphaFoldDB" id="A0A2T3AHU5"/>
<organism evidence="10 11">
    <name type="scientific">Coniella lustricola</name>
    <dbReference type="NCBI Taxonomy" id="2025994"/>
    <lineage>
        <taxon>Eukaryota</taxon>
        <taxon>Fungi</taxon>
        <taxon>Dikarya</taxon>
        <taxon>Ascomycota</taxon>
        <taxon>Pezizomycotina</taxon>
        <taxon>Sordariomycetes</taxon>
        <taxon>Sordariomycetidae</taxon>
        <taxon>Diaporthales</taxon>
        <taxon>Schizoparmaceae</taxon>
        <taxon>Coniella</taxon>
    </lineage>
</organism>
<reference evidence="10 11" key="1">
    <citation type="journal article" date="2018" name="Mycol. Prog.">
        <title>Coniella lustricola, a new species from submerged detritus.</title>
        <authorList>
            <person name="Raudabaugh D.B."/>
            <person name="Iturriaga T."/>
            <person name="Carver A."/>
            <person name="Mondo S."/>
            <person name="Pangilinan J."/>
            <person name="Lipzen A."/>
            <person name="He G."/>
            <person name="Amirebrahimi M."/>
            <person name="Grigoriev I.V."/>
            <person name="Miller A.N."/>
        </authorList>
    </citation>
    <scope>NUCLEOTIDE SEQUENCE [LARGE SCALE GENOMIC DNA]</scope>
    <source>
        <strain evidence="10 11">B22-T-1</strain>
    </source>
</reference>
<dbReference type="Gene3D" id="2.40.110.10">
    <property type="entry name" value="Butyryl-CoA Dehydrogenase, subunit A, domain 2"/>
    <property type="match status" value="1"/>
</dbReference>
<dbReference type="GO" id="GO:0005737">
    <property type="term" value="C:cytoplasm"/>
    <property type="evidence" value="ECO:0007669"/>
    <property type="project" value="TreeGrafter"/>
</dbReference>
<dbReference type="Gene3D" id="1.10.540.10">
    <property type="entry name" value="Acyl-CoA dehydrogenase/oxidase, N-terminal domain"/>
    <property type="match status" value="1"/>
</dbReference>
<dbReference type="GO" id="GO:0050660">
    <property type="term" value="F:flavin adenine dinucleotide binding"/>
    <property type="evidence" value="ECO:0007669"/>
    <property type="project" value="InterPro"/>
</dbReference>
<dbReference type="GO" id="GO:0033539">
    <property type="term" value="P:fatty acid beta-oxidation using acyl-CoA dehydrogenase"/>
    <property type="evidence" value="ECO:0007669"/>
    <property type="project" value="TreeGrafter"/>
</dbReference>
<dbReference type="PANTHER" id="PTHR48083:SF28">
    <property type="entry name" value="ACYL-COA DEHYDROGENASE FAMILY PROTEIN (AFU_ORTHOLOGUE AFUA_6G10880)-RELATED"/>
    <property type="match status" value="1"/>
</dbReference>
<dbReference type="InterPro" id="IPR036400">
    <property type="entry name" value="Cyt_B5-like_heme/steroid_sf"/>
</dbReference>
<comment type="similarity">
    <text evidence="2">Belongs to the acyl-CoA dehydrogenase family.</text>
</comment>
<sequence length="517" mass="57499">MAAPSKTFSRAQVKKEGNSEDNVWFIIDSKVYDVSDFLDAHPGGEAVLRQVAGTDATEAFYNLHRHEVLTGKYAELAIGTIEGEKPEVVNPGPGELSKVPYAEPLWLSPPFKSPYYNASHHSLQKAVRKFTDLYVTPEAQAKEKDGTYISQELIDRMSKAGLLHMSLGPGKHLNSAPTLLDADVKPEQFDYFHDLIVSQEMTRAAARGFQDGNMAGMKIGLTVVLNYANNEAFKKRISDECFSGKKKICLAITEAFAGSDVARLRTVAKKTPDGKHYIVNGTKKWITNGVFCDYFVTGVQTEKGLSVLLIERGEGVETKLIKTSYSTAAGTTFITFDNVKVPVENLLGKENQGIYVILSNFNHERWTMSCAVVRYSRIIVEESLKWAHQRIVFGKRLIDQPVIRLKLAKMIALVEAHQSWLETVTYQMCNMPYSEQSKHLGGPIGLLKMSCTRMAHEIADEAVQIWGGRGLTQSGMGRVIENFNRGYKFDAILGGAEEVLGDLGVRQAMKFMPKEKL</sequence>
<dbReference type="OrthoDB" id="2588832at2759"/>
<evidence type="ECO:0000256" key="4">
    <source>
        <dbReference type="ARBA" id="ARBA00022630"/>
    </source>
</evidence>